<evidence type="ECO:0000256" key="3">
    <source>
        <dbReference type="ARBA" id="ARBA00023012"/>
    </source>
</evidence>
<evidence type="ECO:0000313" key="6">
    <source>
        <dbReference type="EMBL" id="APZ35901.1"/>
    </source>
</evidence>
<dbReference type="GO" id="GO:0016301">
    <property type="term" value="F:kinase activity"/>
    <property type="evidence" value="ECO:0007669"/>
    <property type="project" value="UniProtKB-KW"/>
</dbReference>
<dbReference type="Gene3D" id="3.30.565.10">
    <property type="entry name" value="Histidine kinase-like ATPase, C-terminal domain"/>
    <property type="match status" value="1"/>
</dbReference>
<proteinExistence type="predicted"/>
<dbReference type="SUPFAM" id="SSF55874">
    <property type="entry name" value="ATPase domain of HSP90 chaperone/DNA topoisomerase II/histidine kinase"/>
    <property type="match status" value="1"/>
</dbReference>
<keyword evidence="6" id="KW-0547">Nucleotide-binding</keyword>
<evidence type="ECO:0000313" key="7">
    <source>
        <dbReference type="Proteomes" id="UP000187185"/>
    </source>
</evidence>
<dbReference type="STRING" id="36805.BOH66_13005"/>
<evidence type="ECO:0000256" key="4">
    <source>
        <dbReference type="SAM" id="Phobius"/>
    </source>
</evidence>
<dbReference type="PANTHER" id="PTHR24421:SF61">
    <property type="entry name" value="OXYGEN SENSOR HISTIDINE KINASE NREB"/>
    <property type="match status" value="1"/>
</dbReference>
<sequence>MRRPLGDIAAGAERFTQARVERIIGVVVALGFAVLGVQAFLNALGSTQESPPWHLALMIGVFAPLALAILACATGIGVRVCTGLLAVVLPLAVIAWPVATAGRGADAGVDAAVTVTEHPWVWYLLNVATVAAVMAFRMPLQIAWAVLVPVLYAAARLLQMDAAAAVTAAVILDAVFAMILAGVVIALAWMLRTVALGIDRARRDAVDSYAAAAAADAAETERIAVAALMHDSVLAALIAAERAETPREEALAAAMAREALTRLANADHDSGEGPDDPVAPAGVAAGIQAAARELGAALTVRAEVASDAGALPGRVARALVLAATQAIANAVQHAGAAGLQVTVQARAAGIRVRIADAGGGFDPAAIPEDRLGIRGSIVARTAAVGGRARVQTTASGTVVTLEWGRRA</sequence>
<feature type="transmembrane region" description="Helical" evidence="4">
    <location>
        <begin position="23"/>
        <end position="41"/>
    </location>
</feature>
<feature type="transmembrane region" description="Helical" evidence="4">
    <location>
        <begin position="53"/>
        <end position="73"/>
    </location>
</feature>
<organism evidence="6 7">
    <name type="scientific">Microbacterium aurum</name>
    <dbReference type="NCBI Taxonomy" id="36805"/>
    <lineage>
        <taxon>Bacteria</taxon>
        <taxon>Bacillati</taxon>
        <taxon>Actinomycetota</taxon>
        <taxon>Actinomycetes</taxon>
        <taxon>Micrococcales</taxon>
        <taxon>Microbacteriaceae</taxon>
        <taxon>Microbacterium</taxon>
    </lineage>
</organism>
<keyword evidence="1" id="KW-0808">Transferase</keyword>
<feature type="domain" description="Histidine kinase/HSP90-like ATPase" evidence="5">
    <location>
        <begin position="288"/>
        <end position="371"/>
    </location>
</feature>
<feature type="transmembrane region" description="Helical" evidence="4">
    <location>
        <begin position="165"/>
        <end position="191"/>
    </location>
</feature>
<keyword evidence="6" id="KW-0067">ATP-binding</keyword>
<dbReference type="GO" id="GO:0000160">
    <property type="term" value="P:phosphorelay signal transduction system"/>
    <property type="evidence" value="ECO:0007669"/>
    <property type="project" value="UniProtKB-KW"/>
</dbReference>
<dbReference type="InterPro" id="IPR050482">
    <property type="entry name" value="Sensor_HK_TwoCompSys"/>
</dbReference>
<keyword evidence="4" id="KW-0472">Membrane</keyword>
<gene>
    <name evidence="6" type="ORF">BOH66_13005</name>
</gene>
<dbReference type="PANTHER" id="PTHR24421">
    <property type="entry name" value="NITRATE/NITRITE SENSOR PROTEIN NARX-RELATED"/>
    <property type="match status" value="1"/>
</dbReference>
<keyword evidence="2" id="KW-0418">Kinase</keyword>
<dbReference type="Pfam" id="PF13581">
    <property type="entry name" value="HATPase_c_2"/>
    <property type="match status" value="1"/>
</dbReference>
<name>A0A1P8UCN7_9MICO</name>
<dbReference type="KEGG" id="maur:BOH66_13005"/>
<protein>
    <submittedName>
        <fullName evidence="6">ATP-binding protein</fullName>
    </submittedName>
</protein>
<feature type="transmembrane region" description="Helical" evidence="4">
    <location>
        <begin position="80"/>
        <end position="99"/>
    </location>
</feature>
<keyword evidence="4" id="KW-0812">Transmembrane</keyword>
<keyword evidence="4" id="KW-1133">Transmembrane helix</keyword>
<dbReference type="InterPro" id="IPR036890">
    <property type="entry name" value="HATPase_C_sf"/>
</dbReference>
<dbReference type="AlphaFoldDB" id="A0A1P8UCN7"/>
<accession>A0A1P8UCN7</accession>
<keyword evidence="7" id="KW-1185">Reference proteome</keyword>
<keyword evidence="3" id="KW-0902">Two-component regulatory system</keyword>
<dbReference type="EMBL" id="CP018762">
    <property type="protein sequence ID" value="APZ35901.1"/>
    <property type="molecule type" value="Genomic_DNA"/>
</dbReference>
<feature type="transmembrane region" description="Helical" evidence="4">
    <location>
        <begin position="143"/>
        <end position="159"/>
    </location>
</feature>
<dbReference type="InterPro" id="IPR003594">
    <property type="entry name" value="HATPase_dom"/>
</dbReference>
<dbReference type="Proteomes" id="UP000187185">
    <property type="component" value="Chromosome"/>
</dbReference>
<dbReference type="GO" id="GO:0005524">
    <property type="term" value="F:ATP binding"/>
    <property type="evidence" value="ECO:0007669"/>
    <property type="project" value="UniProtKB-KW"/>
</dbReference>
<evidence type="ECO:0000256" key="1">
    <source>
        <dbReference type="ARBA" id="ARBA00022679"/>
    </source>
</evidence>
<evidence type="ECO:0000259" key="5">
    <source>
        <dbReference type="Pfam" id="PF13581"/>
    </source>
</evidence>
<evidence type="ECO:0000256" key="2">
    <source>
        <dbReference type="ARBA" id="ARBA00022777"/>
    </source>
</evidence>
<reference evidence="6 7" key="1">
    <citation type="submission" date="2016-12" db="EMBL/GenBank/DDBJ databases">
        <title>Complete genome sequence of Microbacterium aurum KACC 15219.</title>
        <authorList>
            <person name="Jung Y."/>
            <person name="Shin J.-H."/>
            <person name="Lee Y.-J."/>
            <person name="Yi H."/>
            <person name="Bahn Y.-S."/>
            <person name="Kim J.F."/>
            <person name="Lee D.-W."/>
        </authorList>
    </citation>
    <scope>NUCLEOTIDE SEQUENCE [LARGE SCALE GENOMIC DNA]</scope>
    <source>
        <strain evidence="6 7">KACC 15219</strain>
    </source>
</reference>